<dbReference type="GO" id="GO:0016567">
    <property type="term" value="P:protein ubiquitination"/>
    <property type="evidence" value="ECO:0007669"/>
    <property type="project" value="TreeGrafter"/>
</dbReference>
<dbReference type="InterPro" id="IPR013083">
    <property type="entry name" value="Znf_RING/FYVE/PHD"/>
</dbReference>
<dbReference type="PROSITE" id="PS51292">
    <property type="entry name" value="ZF_RING_CH"/>
    <property type="match status" value="1"/>
</dbReference>
<comment type="subcellular location">
    <subcellularLocation>
        <location evidence="1">Membrane</location>
        <topology evidence="1">Multi-pass membrane protein</topology>
    </subcellularLocation>
</comment>
<feature type="compositionally biased region" description="Polar residues" evidence="11">
    <location>
        <begin position="13"/>
        <end position="23"/>
    </location>
</feature>
<keyword evidence="8 12" id="KW-1133">Transmembrane helix</keyword>
<reference evidence="15" key="1">
    <citation type="submission" date="2020-08" db="EMBL/GenBank/DDBJ databases">
        <title>Multicomponent nature underlies the extraordinary mechanical properties of spider dragline silk.</title>
        <authorList>
            <person name="Kono N."/>
            <person name="Nakamura H."/>
            <person name="Mori M."/>
            <person name="Yoshida Y."/>
            <person name="Ohtoshi R."/>
            <person name="Malay A.D."/>
            <person name="Moran D.A.P."/>
            <person name="Tomita M."/>
            <person name="Numata K."/>
            <person name="Arakawa K."/>
        </authorList>
    </citation>
    <scope>NUCLEOTIDE SEQUENCE</scope>
</reference>
<keyword evidence="5 10" id="KW-0863">Zinc-finger</keyword>
<dbReference type="SUPFAM" id="SSF57850">
    <property type="entry name" value="RING/U-box"/>
    <property type="match status" value="1"/>
</dbReference>
<dbReference type="PANTHER" id="PTHR46065">
    <property type="entry name" value="E3 UBIQUITIN-PROTEIN LIGASE MARCH 2/3 FAMILY MEMBER"/>
    <property type="match status" value="1"/>
</dbReference>
<feature type="region of interest" description="Disordered" evidence="11">
    <location>
        <begin position="1"/>
        <end position="39"/>
    </location>
</feature>
<keyword evidence="2" id="KW-0808">Transferase</keyword>
<evidence type="ECO:0000259" key="13">
    <source>
        <dbReference type="PROSITE" id="PS50089"/>
    </source>
</evidence>
<keyword evidence="6" id="KW-0833">Ubl conjugation pathway</keyword>
<dbReference type="GO" id="GO:0008270">
    <property type="term" value="F:zinc ion binding"/>
    <property type="evidence" value="ECO:0007669"/>
    <property type="project" value="UniProtKB-KW"/>
</dbReference>
<dbReference type="SMART" id="SM00744">
    <property type="entry name" value="RINGv"/>
    <property type="match status" value="1"/>
</dbReference>
<feature type="region of interest" description="Disordered" evidence="11">
    <location>
        <begin position="249"/>
        <end position="280"/>
    </location>
</feature>
<gene>
    <name evidence="15" type="primary">3-Mar</name>
    <name evidence="15" type="ORF">TNIN_126181</name>
</gene>
<evidence type="ECO:0000259" key="14">
    <source>
        <dbReference type="PROSITE" id="PS51292"/>
    </source>
</evidence>
<evidence type="ECO:0000256" key="8">
    <source>
        <dbReference type="ARBA" id="ARBA00022989"/>
    </source>
</evidence>
<proteinExistence type="predicted"/>
<feature type="domain" description="RING-type" evidence="13">
    <location>
        <begin position="52"/>
        <end position="98"/>
    </location>
</feature>
<evidence type="ECO:0000313" key="15">
    <source>
        <dbReference type="EMBL" id="GFY38903.1"/>
    </source>
</evidence>
<evidence type="ECO:0000256" key="1">
    <source>
        <dbReference type="ARBA" id="ARBA00004141"/>
    </source>
</evidence>
<dbReference type="GO" id="GO:0004842">
    <property type="term" value="F:ubiquitin-protein transferase activity"/>
    <property type="evidence" value="ECO:0007669"/>
    <property type="project" value="TreeGrafter"/>
</dbReference>
<organism evidence="15 16">
    <name type="scientific">Trichonephila inaurata madagascariensis</name>
    <dbReference type="NCBI Taxonomy" id="2747483"/>
    <lineage>
        <taxon>Eukaryota</taxon>
        <taxon>Metazoa</taxon>
        <taxon>Ecdysozoa</taxon>
        <taxon>Arthropoda</taxon>
        <taxon>Chelicerata</taxon>
        <taxon>Arachnida</taxon>
        <taxon>Araneae</taxon>
        <taxon>Araneomorphae</taxon>
        <taxon>Entelegynae</taxon>
        <taxon>Araneoidea</taxon>
        <taxon>Nephilidae</taxon>
        <taxon>Trichonephila</taxon>
        <taxon>Trichonephila inaurata</taxon>
    </lineage>
</organism>
<feature type="compositionally biased region" description="Polar residues" evidence="11">
    <location>
        <begin position="266"/>
        <end position="280"/>
    </location>
</feature>
<accession>A0A8X6WPE8</accession>
<dbReference type="AlphaFoldDB" id="A0A8X6WPE8"/>
<dbReference type="EMBL" id="BMAV01001110">
    <property type="protein sequence ID" value="GFY38903.1"/>
    <property type="molecule type" value="Genomic_DNA"/>
</dbReference>
<evidence type="ECO:0000256" key="2">
    <source>
        <dbReference type="ARBA" id="ARBA00022679"/>
    </source>
</evidence>
<evidence type="ECO:0000256" key="9">
    <source>
        <dbReference type="ARBA" id="ARBA00023136"/>
    </source>
</evidence>
<evidence type="ECO:0000256" key="7">
    <source>
        <dbReference type="ARBA" id="ARBA00022833"/>
    </source>
</evidence>
<feature type="transmembrane region" description="Helical" evidence="12">
    <location>
        <begin position="130"/>
        <end position="153"/>
    </location>
</feature>
<feature type="transmembrane region" description="Helical" evidence="12">
    <location>
        <begin position="165"/>
        <end position="190"/>
    </location>
</feature>
<evidence type="ECO:0000256" key="12">
    <source>
        <dbReference type="SAM" id="Phobius"/>
    </source>
</evidence>
<dbReference type="Proteomes" id="UP000886998">
    <property type="component" value="Unassembled WGS sequence"/>
</dbReference>
<keyword evidence="3 12" id="KW-0812">Transmembrane</keyword>
<keyword evidence="7" id="KW-0862">Zinc</keyword>
<evidence type="ECO:0000256" key="3">
    <source>
        <dbReference type="ARBA" id="ARBA00022692"/>
    </source>
</evidence>
<evidence type="ECO:0000256" key="11">
    <source>
        <dbReference type="SAM" id="MobiDB-lite"/>
    </source>
</evidence>
<dbReference type="InterPro" id="IPR001841">
    <property type="entry name" value="Znf_RING"/>
</dbReference>
<comment type="caution">
    <text evidence="15">The sequence shown here is derived from an EMBL/GenBank/DDBJ whole genome shotgun (WGS) entry which is preliminary data.</text>
</comment>
<feature type="domain" description="RING-CH-type" evidence="14">
    <location>
        <begin position="44"/>
        <end position="104"/>
    </location>
</feature>
<dbReference type="GO" id="GO:0016020">
    <property type="term" value="C:membrane"/>
    <property type="evidence" value="ECO:0007669"/>
    <property type="project" value="UniProtKB-SubCell"/>
</dbReference>
<keyword evidence="9 12" id="KW-0472">Membrane</keyword>
<evidence type="ECO:0000256" key="5">
    <source>
        <dbReference type="ARBA" id="ARBA00022771"/>
    </source>
</evidence>
<sequence>MEKQSDYGYGSAKPQSSDIVNSQEPKESSAPKTSSNEPVLLKVSDLENNPICRICYNGPSRERLVRPCKCKGTIEYVHRHCLERWLESTNCETCELCRYHFTTRKTRKSFWEWCRQPETRHDRRNFIGDFTCFAFLTPLGIATFWLCAEGAIYYQKVKNSTLETIALVTLAVFLVMAYVTWIVLCTRYHLMIWNRWRNHNWHVRVVDRASVSPQISSEEMVVSVPPQSSSLREPLIPAGQTIRVQLQDTRGCPAHDTSRNGEPGMSGQNQYSYPSRVSTV</sequence>
<dbReference type="InterPro" id="IPR011016">
    <property type="entry name" value="Znf_RING-CH"/>
</dbReference>
<protein>
    <submittedName>
        <fullName evidence="15">E3 ubiquitin-protein ligase MARCH3</fullName>
    </submittedName>
</protein>
<dbReference type="PROSITE" id="PS50089">
    <property type="entry name" value="ZF_RING_2"/>
    <property type="match status" value="1"/>
</dbReference>
<keyword evidence="4" id="KW-0479">Metal-binding</keyword>
<dbReference type="OrthoDB" id="273089at2759"/>
<evidence type="ECO:0000313" key="16">
    <source>
        <dbReference type="Proteomes" id="UP000886998"/>
    </source>
</evidence>
<name>A0A8X6WPE8_9ARAC</name>
<dbReference type="Pfam" id="PF12906">
    <property type="entry name" value="RINGv"/>
    <property type="match status" value="1"/>
</dbReference>
<evidence type="ECO:0000256" key="4">
    <source>
        <dbReference type="ARBA" id="ARBA00022723"/>
    </source>
</evidence>
<evidence type="ECO:0000256" key="6">
    <source>
        <dbReference type="ARBA" id="ARBA00022786"/>
    </source>
</evidence>
<dbReference type="Gene3D" id="3.30.40.10">
    <property type="entry name" value="Zinc/RING finger domain, C3HC4 (zinc finger)"/>
    <property type="match status" value="1"/>
</dbReference>
<dbReference type="PANTHER" id="PTHR46065:SF3">
    <property type="entry name" value="FI20425P1"/>
    <property type="match status" value="1"/>
</dbReference>
<evidence type="ECO:0000256" key="10">
    <source>
        <dbReference type="PROSITE-ProRule" id="PRU00175"/>
    </source>
</evidence>
<keyword evidence="16" id="KW-1185">Reference proteome</keyword>